<dbReference type="RefSeq" id="WP_184046510.1">
    <property type="nucleotide sequence ID" value="NZ_JACIGK010000024.1"/>
</dbReference>
<evidence type="ECO:0000313" key="1">
    <source>
        <dbReference type="EMBL" id="MBB4267268.1"/>
    </source>
</evidence>
<dbReference type="Pfam" id="PF05742">
    <property type="entry name" value="TANGO2"/>
    <property type="match status" value="1"/>
</dbReference>
<dbReference type="PANTHER" id="PTHR17985">
    <property type="entry name" value="SER/THR-RICH PROTEIN T10 IN DGCR REGION"/>
    <property type="match status" value="1"/>
</dbReference>
<evidence type="ECO:0008006" key="3">
    <source>
        <dbReference type="Google" id="ProtNLM"/>
    </source>
</evidence>
<dbReference type="Gene3D" id="3.60.60.10">
    <property type="entry name" value="Penicillin V Acylase, Chain A"/>
    <property type="match status" value="1"/>
</dbReference>
<reference evidence="1 2" key="1">
    <citation type="submission" date="2020-08" db="EMBL/GenBank/DDBJ databases">
        <title>Genome sequencing of Purple Non-Sulfur Bacteria from various extreme environments.</title>
        <authorList>
            <person name="Mayer M."/>
        </authorList>
    </citation>
    <scope>NUCLEOTIDE SEQUENCE [LARGE SCALE GENOMIC DNA]</scope>
    <source>
        <strain evidence="1 2">JA131</strain>
    </source>
</reference>
<dbReference type="Proteomes" id="UP000554286">
    <property type="component" value="Unassembled WGS sequence"/>
</dbReference>
<dbReference type="InterPro" id="IPR008551">
    <property type="entry name" value="TANGO2"/>
</dbReference>
<dbReference type="EMBL" id="JACIGK010000024">
    <property type="protein sequence ID" value="MBB4267268.1"/>
    <property type="molecule type" value="Genomic_DNA"/>
</dbReference>
<keyword evidence="2" id="KW-1185">Reference proteome</keyword>
<comment type="caution">
    <text evidence="1">The sequence shown here is derived from an EMBL/GenBank/DDBJ whole genome shotgun (WGS) entry which is preliminary data.</text>
</comment>
<name>A0A7W6RG53_9PROT</name>
<organism evidence="1 2">
    <name type="scientific">Roseospira visakhapatnamensis</name>
    <dbReference type="NCBI Taxonomy" id="390880"/>
    <lineage>
        <taxon>Bacteria</taxon>
        <taxon>Pseudomonadati</taxon>
        <taxon>Pseudomonadota</taxon>
        <taxon>Alphaproteobacteria</taxon>
        <taxon>Rhodospirillales</taxon>
        <taxon>Rhodospirillaceae</taxon>
        <taxon>Roseospira</taxon>
    </lineage>
</organism>
<protein>
    <recommendedName>
        <fullName evidence="3">Transport and Golgi organization protein 2</fullName>
    </recommendedName>
</protein>
<evidence type="ECO:0000313" key="2">
    <source>
        <dbReference type="Proteomes" id="UP000554286"/>
    </source>
</evidence>
<accession>A0A7W6RG53</accession>
<dbReference type="PANTHER" id="PTHR17985:SF8">
    <property type="entry name" value="TRANSPORT AND GOLGI ORGANIZATION PROTEIN 2 HOMOLOG"/>
    <property type="match status" value="1"/>
</dbReference>
<gene>
    <name evidence="1" type="ORF">GGD89_002909</name>
</gene>
<sequence length="251" mass="26752">MCTVILLRRPDHAWPLVLAANRDEMRDRPWTGPGRLWPDRPEVVAGRDDLAGGSWLGLNDHGVVAAILNRHGTLGPADGKRSRGELVLEALDHADAIEAARALADLNPDAYRPFNMVVADSRDALWLRHAGRGPIEVRPVDEGLWMLTARDLNDTADPRIAANLARVRALPAPDPTRPDGWDAWTAAQGRAADPAAPSAAAGLCFALDSGFATVSAAQIALPAPALDGPAPVFRFAPGPPDRTPFAPLPLD</sequence>
<proteinExistence type="predicted"/>
<dbReference type="AlphaFoldDB" id="A0A7W6RG53"/>